<organism evidence="2 3">
    <name type="scientific">Streblomastix strix</name>
    <dbReference type="NCBI Taxonomy" id="222440"/>
    <lineage>
        <taxon>Eukaryota</taxon>
        <taxon>Metamonada</taxon>
        <taxon>Preaxostyla</taxon>
        <taxon>Oxymonadida</taxon>
        <taxon>Streblomastigidae</taxon>
        <taxon>Streblomastix</taxon>
    </lineage>
</organism>
<dbReference type="SUPFAM" id="SSF51126">
    <property type="entry name" value="Pectin lyase-like"/>
    <property type="match status" value="1"/>
</dbReference>
<proteinExistence type="predicted"/>
<evidence type="ECO:0000313" key="3">
    <source>
        <dbReference type="Proteomes" id="UP000324800"/>
    </source>
</evidence>
<protein>
    <submittedName>
        <fullName evidence="2">Uncharacterized protein</fullName>
    </submittedName>
</protein>
<reference evidence="2 3" key="1">
    <citation type="submission" date="2019-03" db="EMBL/GenBank/DDBJ databases">
        <title>Single cell metagenomics reveals metabolic interactions within the superorganism composed of flagellate Streblomastix strix and complex community of Bacteroidetes bacteria on its surface.</title>
        <authorList>
            <person name="Treitli S.C."/>
            <person name="Kolisko M."/>
            <person name="Husnik F."/>
            <person name="Keeling P."/>
            <person name="Hampl V."/>
        </authorList>
    </citation>
    <scope>NUCLEOTIDE SEQUENCE [LARGE SCALE GENOMIC DNA]</scope>
    <source>
        <strain evidence="2">ST1C</strain>
    </source>
</reference>
<comment type="caution">
    <text evidence="2">The sequence shown here is derived from an EMBL/GenBank/DDBJ whole genome shotgun (WGS) entry which is preliminary data.</text>
</comment>
<evidence type="ECO:0000256" key="1">
    <source>
        <dbReference type="SAM" id="MobiDB-lite"/>
    </source>
</evidence>
<accession>A0A5J4VFY1</accession>
<dbReference type="EMBL" id="SNRW01007428">
    <property type="protein sequence ID" value="KAA6381256.1"/>
    <property type="molecule type" value="Genomic_DNA"/>
</dbReference>
<feature type="compositionally biased region" description="Basic and acidic residues" evidence="1">
    <location>
        <begin position="794"/>
        <end position="806"/>
    </location>
</feature>
<dbReference type="InterPro" id="IPR011050">
    <property type="entry name" value="Pectin_lyase_fold/virulence"/>
</dbReference>
<name>A0A5J4VFY1_9EUKA</name>
<feature type="region of interest" description="Disordered" evidence="1">
    <location>
        <begin position="794"/>
        <end position="815"/>
    </location>
</feature>
<gene>
    <name evidence="2" type="ORF">EZS28_023217</name>
</gene>
<dbReference type="AlphaFoldDB" id="A0A5J4VFY1"/>
<sequence length="838" mass="94230">MNSCKQSKIILKDGIFLQEQYEFSGSAIRAEPTGEDNSIDIEGVIFEGLGDEEYTKGGAIYVDMKEYNVELSLRRCIFINNKAEYGSNIFIIYSTPLLRIDRNSFISCTAIVSNSHEQDISICYSVSDKDEEIFIDERDLLHSSWQRQKSEDVVRFISNSDDEHQFDSTIECGSLANPCDSFTSLTHYLEQEPDSIIETIIFCTGTFLSPYIDLSLTRSNTINIVGCGIEQTEIIPQQNEQNILIEGKDGQNLIIERLSLKLSSESPLVGFVNIQGLESGLVLQEVKIEGYSDSTPSNTVLEPEYLFKVEGFALFKDAIIEHVYLKTGAILQVDGLKRQMNIEQMEWLGRLQPGFYSCLFNDITSNENGAAVIDTIEKYGLIYIEKLNRGNKKESSSGQVEIEDVFIAGSHSPIGSAFSIIGVDVEITESTFIEPQSSGNMIYLSQTETTIEDVFLKGYNGTYKDPAVINENDQKQDDQDLFTSPNYALLFAGDGEYDLENVEFEETGIDAIQVSNSDVVLNNTQFNNPSSEDDEESSLMLKCNGNSKLQIIDPKINGKTEEECNSVQNGDEGCKFEIDYGARCQLDISDNWEYPKLIPPSVSKAKVIVNISKVDIEESLRFTLDGQDMIQGYLTVKIVELEDIVQDEYLESQSIQDCPFLSIDDPRAGLEGFPTYCIENQLTQDCLCAVGSQTYEQSKCEKDILCDRNIISQTLEECPFLNTDDPRAGQEGFPSYCTSQSELTDNCICDTSSKSYPLQECQKKFICKYDLINQNNLTCPCVDNDPRNEIICEKKDSTDKQDGKDGDQDDQLEQPIKYSFPIWAIVIIVKKEEEEEEE</sequence>
<evidence type="ECO:0000313" key="2">
    <source>
        <dbReference type="EMBL" id="KAA6381256.1"/>
    </source>
</evidence>
<dbReference type="Proteomes" id="UP000324800">
    <property type="component" value="Unassembled WGS sequence"/>
</dbReference>